<dbReference type="GO" id="GO:0006666">
    <property type="term" value="P:3-keto-sphinganine metabolic process"/>
    <property type="evidence" value="ECO:0007669"/>
    <property type="project" value="InterPro"/>
</dbReference>
<dbReference type="AlphaFoldDB" id="A0A9W8H659"/>
<dbReference type="GO" id="GO:0047560">
    <property type="term" value="F:3-dehydrosphinganine reductase activity"/>
    <property type="evidence" value="ECO:0007669"/>
    <property type="project" value="UniProtKB-EC"/>
</dbReference>
<dbReference type="SUPFAM" id="SSF51735">
    <property type="entry name" value="NAD(P)-binding Rossmann-fold domains"/>
    <property type="match status" value="1"/>
</dbReference>
<keyword evidence="7" id="KW-0560">Oxidoreductase</keyword>
<evidence type="ECO:0000256" key="8">
    <source>
        <dbReference type="ARBA" id="ARBA00023098"/>
    </source>
</evidence>
<dbReference type="CDD" id="cd08939">
    <property type="entry name" value="KDSR-like_SDR_c"/>
    <property type="match status" value="1"/>
</dbReference>
<keyword evidence="4" id="KW-0256">Endoplasmic reticulum</keyword>
<evidence type="ECO:0000313" key="14">
    <source>
        <dbReference type="EMBL" id="KAJ2778714.1"/>
    </source>
</evidence>
<keyword evidence="12" id="KW-1133">Transmembrane helix</keyword>
<dbReference type="OrthoDB" id="10267115at2759"/>
<dbReference type="Gene3D" id="3.40.50.720">
    <property type="entry name" value="NAD(P)-binding Rossmann-like Domain"/>
    <property type="match status" value="1"/>
</dbReference>
<dbReference type="InterPro" id="IPR002347">
    <property type="entry name" value="SDR_fam"/>
</dbReference>
<dbReference type="EMBL" id="JANBUL010000214">
    <property type="protein sequence ID" value="KAJ2778714.1"/>
    <property type="molecule type" value="Genomic_DNA"/>
</dbReference>
<evidence type="ECO:0000256" key="9">
    <source>
        <dbReference type="ARBA" id="ARBA00026112"/>
    </source>
</evidence>
<keyword evidence="15" id="KW-1185">Reference proteome</keyword>
<evidence type="ECO:0000256" key="2">
    <source>
        <dbReference type="ARBA" id="ARBA00004760"/>
    </source>
</evidence>
<evidence type="ECO:0000256" key="1">
    <source>
        <dbReference type="ARBA" id="ARBA00004240"/>
    </source>
</evidence>
<comment type="catalytic activity">
    <reaction evidence="11">
        <text>sphinganine + NADP(+) = 3-oxosphinganine + NADPH + H(+)</text>
        <dbReference type="Rhea" id="RHEA:22640"/>
        <dbReference type="ChEBI" id="CHEBI:15378"/>
        <dbReference type="ChEBI" id="CHEBI:57783"/>
        <dbReference type="ChEBI" id="CHEBI:57817"/>
        <dbReference type="ChEBI" id="CHEBI:58299"/>
        <dbReference type="ChEBI" id="CHEBI:58349"/>
        <dbReference type="EC" id="1.1.1.102"/>
    </reaction>
    <physiologicalReaction direction="right-to-left" evidence="11">
        <dbReference type="Rhea" id="RHEA:22642"/>
    </physiologicalReaction>
</comment>
<evidence type="ECO:0000256" key="3">
    <source>
        <dbReference type="ARBA" id="ARBA00004991"/>
    </source>
</evidence>
<dbReference type="PANTHER" id="PTHR43550:SF3">
    <property type="entry name" value="3-KETODIHYDROSPHINGOSINE REDUCTASE"/>
    <property type="match status" value="1"/>
</dbReference>
<dbReference type="PANTHER" id="PTHR43550">
    <property type="entry name" value="3-KETODIHYDROSPHINGOSINE REDUCTASE"/>
    <property type="match status" value="1"/>
</dbReference>
<dbReference type="GO" id="GO:0005789">
    <property type="term" value="C:endoplasmic reticulum membrane"/>
    <property type="evidence" value="ECO:0007669"/>
    <property type="project" value="TreeGrafter"/>
</dbReference>
<proteinExistence type="predicted"/>
<dbReference type="InterPro" id="IPR045022">
    <property type="entry name" value="KDSR-like"/>
</dbReference>
<comment type="caution">
    <text evidence="14">The sequence shown here is derived from an EMBL/GenBank/DDBJ whole genome shotgun (WGS) entry which is preliminary data.</text>
</comment>
<sequence>MEGWVAALTAVFSVIGGVAVLGLAAEVAGRALAPKLEVRGKHCYVTGGSQGLGKSVAQELARRGAHVTIVARREAILKEAVEEIKACVPAEGGKGQRIEYVVADVTDSKDAVRAVEEAVAKQQGLPVSQLFTVAGAANPGVFVEQGTDLIRKTMELNYLGTMYTVHEVARRMVEGKVRGGRVVMVSSVLGMLGLVGYAAYCPSKYAVRGLAEALRNELQMHGISVHCYFPGTIFTPGYDAENLTKPQITKDIEGADDGLTPEKCAEGLFRGLQRGEFAIATDPIGLLLRCSARGVAPNNNVVLDALIAPVGWAVFGVWRLFIDRTVRNHGKKAKTE</sequence>
<organism evidence="14 15">
    <name type="scientific">Coemansia javaensis</name>
    <dbReference type="NCBI Taxonomy" id="2761396"/>
    <lineage>
        <taxon>Eukaryota</taxon>
        <taxon>Fungi</taxon>
        <taxon>Fungi incertae sedis</taxon>
        <taxon>Zoopagomycota</taxon>
        <taxon>Kickxellomycotina</taxon>
        <taxon>Kickxellomycetes</taxon>
        <taxon>Kickxellales</taxon>
        <taxon>Kickxellaceae</taxon>
        <taxon>Coemansia</taxon>
    </lineage>
</organism>
<dbReference type="PRINTS" id="PR00081">
    <property type="entry name" value="GDHRDH"/>
</dbReference>
<keyword evidence="5" id="KW-0521">NADP</keyword>
<name>A0A9W8H659_9FUNG</name>
<reference evidence="14" key="1">
    <citation type="submission" date="2022-07" db="EMBL/GenBank/DDBJ databases">
        <title>Phylogenomic reconstructions and comparative analyses of Kickxellomycotina fungi.</title>
        <authorList>
            <person name="Reynolds N.K."/>
            <person name="Stajich J.E."/>
            <person name="Barry K."/>
            <person name="Grigoriev I.V."/>
            <person name="Crous P."/>
            <person name="Smith M.E."/>
        </authorList>
    </citation>
    <scope>NUCLEOTIDE SEQUENCE</scope>
    <source>
        <strain evidence="14">NBRC 105414</strain>
    </source>
</reference>
<keyword evidence="12" id="KW-0812">Transmembrane</keyword>
<dbReference type="GO" id="GO:0030148">
    <property type="term" value="P:sphingolipid biosynthetic process"/>
    <property type="evidence" value="ECO:0007669"/>
    <property type="project" value="InterPro"/>
</dbReference>
<dbReference type="InterPro" id="IPR057326">
    <property type="entry name" value="KR_dom"/>
</dbReference>
<feature type="transmembrane region" description="Helical" evidence="12">
    <location>
        <begin position="301"/>
        <end position="322"/>
    </location>
</feature>
<dbReference type="InterPro" id="IPR036291">
    <property type="entry name" value="NAD(P)-bd_dom_sf"/>
</dbReference>
<evidence type="ECO:0000256" key="5">
    <source>
        <dbReference type="ARBA" id="ARBA00022857"/>
    </source>
</evidence>
<evidence type="ECO:0000256" key="4">
    <source>
        <dbReference type="ARBA" id="ARBA00022824"/>
    </source>
</evidence>
<evidence type="ECO:0000256" key="12">
    <source>
        <dbReference type="SAM" id="Phobius"/>
    </source>
</evidence>
<comment type="pathway">
    <text evidence="3">Sphingolipid metabolism.</text>
</comment>
<evidence type="ECO:0000256" key="6">
    <source>
        <dbReference type="ARBA" id="ARBA00022919"/>
    </source>
</evidence>
<feature type="transmembrane region" description="Helical" evidence="12">
    <location>
        <begin position="180"/>
        <end position="200"/>
    </location>
</feature>
<feature type="domain" description="Ketoreductase" evidence="13">
    <location>
        <begin position="41"/>
        <end position="231"/>
    </location>
</feature>
<keyword evidence="8" id="KW-0443">Lipid metabolism</keyword>
<dbReference type="FunFam" id="3.40.50.720:FF:000468">
    <property type="entry name" value="Short-chain dehydrogenase, putative"/>
    <property type="match status" value="1"/>
</dbReference>
<evidence type="ECO:0000259" key="13">
    <source>
        <dbReference type="SMART" id="SM00822"/>
    </source>
</evidence>
<evidence type="ECO:0000256" key="10">
    <source>
        <dbReference type="ARBA" id="ARBA00044737"/>
    </source>
</evidence>
<evidence type="ECO:0000256" key="7">
    <source>
        <dbReference type="ARBA" id="ARBA00023002"/>
    </source>
</evidence>
<evidence type="ECO:0000256" key="11">
    <source>
        <dbReference type="ARBA" id="ARBA00048930"/>
    </source>
</evidence>
<comment type="subcellular location">
    <subcellularLocation>
        <location evidence="1">Endoplasmic reticulum</location>
    </subcellularLocation>
</comment>
<comment type="function">
    <text evidence="10">Catalyzes the reduction of 3'-oxosphinganine (3-ketodihydrosphingosine/KDS) to sphinganine (dihydrosphingosine/DHS), the second step of de novo sphingolipid biosynthesis.</text>
</comment>
<comment type="pathway">
    <text evidence="2">Lipid metabolism; sphingolipid metabolism.</text>
</comment>
<dbReference type="Pfam" id="PF00106">
    <property type="entry name" value="adh_short"/>
    <property type="match status" value="1"/>
</dbReference>
<feature type="transmembrane region" description="Helical" evidence="12">
    <location>
        <begin position="6"/>
        <end position="25"/>
    </location>
</feature>
<gene>
    <name evidence="14" type="primary">TSC10</name>
    <name evidence="14" type="ORF">H4R18_004430</name>
</gene>
<keyword evidence="12" id="KW-0472">Membrane</keyword>
<keyword evidence="6" id="KW-0746">Sphingolipid metabolism</keyword>
<dbReference type="EC" id="1.1.1.102" evidence="9"/>
<dbReference type="Proteomes" id="UP001140217">
    <property type="component" value="Unassembled WGS sequence"/>
</dbReference>
<dbReference type="SMART" id="SM00822">
    <property type="entry name" value="PKS_KR"/>
    <property type="match status" value="1"/>
</dbReference>
<protein>
    <recommendedName>
        <fullName evidence="9">3-dehydrosphinganine reductase</fullName>
        <ecNumber evidence="9">1.1.1.102</ecNumber>
    </recommendedName>
</protein>
<evidence type="ECO:0000313" key="15">
    <source>
        <dbReference type="Proteomes" id="UP001140217"/>
    </source>
</evidence>
<accession>A0A9W8H659</accession>